<comment type="similarity">
    <text evidence="5 6">Belongs to the glutamate--cysteine ligase type 2 family. EgtA subfamily.</text>
</comment>
<dbReference type="SUPFAM" id="SSF55931">
    <property type="entry name" value="Glutamine synthetase/guanido kinase"/>
    <property type="match status" value="1"/>
</dbReference>
<evidence type="ECO:0000256" key="3">
    <source>
        <dbReference type="ARBA" id="ARBA00022840"/>
    </source>
</evidence>
<comment type="function">
    <text evidence="5">Catalyzes the synthesis of gamma-glutamylcysteine (gamma-GC). This compound is used as substrate for the biosynthesis of the low-molecular thiol compound ergothioneine.</text>
</comment>
<dbReference type="UniPathway" id="UPA01014"/>
<reference evidence="8 9" key="1">
    <citation type="submission" date="2016-10" db="EMBL/GenBank/DDBJ databases">
        <authorList>
            <person name="de Groot N.N."/>
        </authorList>
    </citation>
    <scope>NUCLEOTIDE SEQUENCE [LARGE SCALE GENOMIC DNA]</scope>
    <source>
        <strain evidence="8 9">CPCC 202699</strain>
    </source>
</reference>
<dbReference type="InterPro" id="IPR006336">
    <property type="entry name" value="GCS2"/>
</dbReference>
<evidence type="ECO:0000256" key="2">
    <source>
        <dbReference type="ARBA" id="ARBA00022741"/>
    </source>
</evidence>
<dbReference type="InterPro" id="IPR014746">
    <property type="entry name" value="Gln_synth/guanido_kin_cat_dom"/>
</dbReference>
<dbReference type="HAMAP" id="MF_02034">
    <property type="entry name" value="EgtA"/>
    <property type="match status" value="1"/>
</dbReference>
<organism evidence="8 9">
    <name type="scientific">Amycolatopsis xylanica</name>
    <dbReference type="NCBI Taxonomy" id="589385"/>
    <lineage>
        <taxon>Bacteria</taxon>
        <taxon>Bacillati</taxon>
        <taxon>Actinomycetota</taxon>
        <taxon>Actinomycetes</taxon>
        <taxon>Pseudonocardiales</taxon>
        <taxon>Pseudonocardiaceae</taxon>
        <taxon>Amycolatopsis</taxon>
    </lineage>
</organism>
<feature type="region of interest" description="Disordered" evidence="7">
    <location>
        <begin position="64"/>
        <end position="99"/>
    </location>
</feature>
<evidence type="ECO:0000256" key="7">
    <source>
        <dbReference type="SAM" id="MobiDB-lite"/>
    </source>
</evidence>
<dbReference type="GO" id="GO:0052699">
    <property type="term" value="P:ergothioneine biosynthetic process"/>
    <property type="evidence" value="ECO:0007669"/>
    <property type="project" value="UniProtKB-UniRule"/>
</dbReference>
<keyword evidence="1 5" id="KW-0436">Ligase</keyword>
<dbReference type="GO" id="GO:0006750">
    <property type="term" value="P:glutathione biosynthetic process"/>
    <property type="evidence" value="ECO:0007669"/>
    <property type="project" value="UniProtKB-UniRule"/>
</dbReference>
<comment type="pathway">
    <text evidence="5">Amino-acid biosynthesis; ergothioneine biosynthesis.</text>
</comment>
<dbReference type="PIRSF" id="PIRSF017901">
    <property type="entry name" value="GCL"/>
    <property type="match status" value="1"/>
</dbReference>
<gene>
    <name evidence="5" type="primary">egtA</name>
    <name evidence="8" type="ORF">SAMN05421504_101650</name>
</gene>
<evidence type="ECO:0000313" key="9">
    <source>
        <dbReference type="Proteomes" id="UP000199515"/>
    </source>
</evidence>
<keyword evidence="3 5" id="KW-0067">ATP-binding</keyword>
<dbReference type="AlphaFoldDB" id="A0A1H2TQQ2"/>
<protein>
    <recommendedName>
        <fullName evidence="5">Glutamate--cysteine ligase EgtA</fullName>
        <ecNumber evidence="5">6.3.2.2</ecNumber>
    </recommendedName>
    <alternativeName>
        <fullName evidence="5">Gamma-glutamylcysteine synthase</fullName>
        <shortName evidence="5">GCS</shortName>
        <shortName evidence="5">Gamma-ECS</shortName>
    </alternativeName>
</protein>
<sequence length="418" mass="44503">MNMTAVREFPEKSGSAVNRTARVLADRAAGEAYVASVCFKHGPPKLLGVELEYTVHYADDPRRPLSPDDLAAALGPHTPRTLRPESPAVPLPGGSPMSLEPGLQVEISAQPQPSLSALAEVVSTDLARLSELLARRGLRLGETGIDAHRPPVRRLRTDRYEAMERRFAPIGTGGITMMAATAGLQICVDAGEEAQLAKRWAAVHALGPPLLALFANSRVHAGADTGHASARWLAVMNTEPVRTQTTGSLSTTDPPSAWAKRLLDTPLMVLPRENAPWDAPDGLSFADWIDGRGAGRLLPKPTEADLAYHLSTMFTPVRPQGYLEVRYLDAQPGDGWLAPVALFTALLADESTVDAVLDLCAPVLDQWESAARFGLADAGIAAVARKVADLGCASLSRTDLPRPVIAEIADAVQKRAGA</sequence>
<dbReference type="GO" id="GO:0005524">
    <property type="term" value="F:ATP binding"/>
    <property type="evidence" value="ECO:0007669"/>
    <property type="project" value="UniProtKB-UniRule"/>
</dbReference>
<evidence type="ECO:0000256" key="6">
    <source>
        <dbReference type="PIRNR" id="PIRNR017901"/>
    </source>
</evidence>
<evidence type="ECO:0000313" key="8">
    <source>
        <dbReference type="EMBL" id="SDW46246.1"/>
    </source>
</evidence>
<dbReference type="STRING" id="589385.SAMN05421504_101650"/>
<dbReference type="Pfam" id="PF04107">
    <property type="entry name" value="GCS2"/>
    <property type="match status" value="1"/>
</dbReference>
<proteinExistence type="inferred from homology"/>
<dbReference type="Proteomes" id="UP000199515">
    <property type="component" value="Unassembled WGS sequence"/>
</dbReference>
<name>A0A1H2TQQ2_9PSEU</name>
<dbReference type="EMBL" id="FNON01000001">
    <property type="protein sequence ID" value="SDW46246.1"/>
    <property type="molecule type" value="Genomic_DNA"/>
</dbReference>
<dbReference type="InterPro" id="IPR035434">
    <property type="entry name" value="GCL_bact_plant"/>
</dbReference>
<dbReference type="GO" id="GO:0004357">
    <property type="term" value="F:glutamate-cysteine ligase activity"/>
    <property type="evidence" value="ECO:0007669"/>
    <property type="project" value="UniProtKB-UniRule"/>
</dbReference>
<dbReference type="Gene3D" id="3.30.590.20">
    <property type="match status" value="1"/>
</dbReference>
<dbReference type="PANTHER" id="PTHR34378:SF1">
    <property type="entry name" value="GLUTAMATE--CYSTEINE LIGASE, CHLOROPLASTIC"/>
    <property type="match status" value="1"/>
</dbReference>
<evidence type="ECO:0000256" key="1">
    <source>
        <dbReference type="ARBA" id="ARBA00022598"/>
    </source>
</evidence>
<dbReference type="InterPro" id="IPR017809">
    <property type="entry name" value="EgtA_Actinobacteria"/>
</dbReference>
<comment type="catalytic activity">
    <reaction evidence="4 5 6">
        <text>L-cysteine + L-glutamate + ATP = gamma-L-glutamyl-L-cysteine + ADP + phosphate + H(+)</text>
        <dbReference type="Rhea" id="RHEA:13285"/>
        <dbReference type="ChEBI" id="CHEBI:15378"/>
        <dbReference type="ChEBI" id="CHEBI:29985"/>
        <dbReference type="ChEBI" id="CHEBI:30616"/>
        <dbReference type="ChEBI" id="CHEBI:35235"/>
        <dbReference type="ChEBI" id="CHEBI:43474"/>
        <dbReference type="ChEBI" id="CHEBI:58173"/>
        <dbReference type="ChEBI" id="CHEBI:456216"/>
        <dbReference type="EC" id="6.3.2.2"/>
    </reaction>
</comment>
<keyword evidence="2 5" id="KW-0547">Nucleotide-binding</keyword>
<evidence type="ECO:0000256" key="4">
    <source>
        <dbReference type="ARBA" id="ARBA00048819"/>
    </source>
</evidence>
<accession>A0A1H2TQQ2</accession>
<evidence type="ECO:0000256" key="5">
    <source>
        <dbReference type="HAMAP-Rule" id="MF_02034"/>
    </source>
</evidence>
<dbReference type="PANTHER" id="PTHR34378">
    <property type="entry name" value="GLUTAMATE--CYSTEINE LIGASE, CHLOROPLASTIC"/>
    <property type="match status" value="1"/>
</dbReference>
<keyword evidence="9" id="KW-1185">Reference proteome</keyword>
<dbReference type="EC" id="6.3.2.2" evidence="5"/>